<reference evidence="2 3" key="1">
    <citation type="submission" date="2020-02" db="EMBL/GenBank/DDBJ databases">
        <authorList>
            <person name="Ferguson B K."/>
        </authorList>
    </citation>
    <scope>NUCLEOTIDE SEQUENCE [LARGE SCALE GENOMIC DNA]</scope>
</reference>
<dbReference type="EMBL" id="CADCXU010008433">
    <property type="protein sequence ID" value="CAA9999246.1"/>
    <property type="molecule type" value="Genomic_DNA"/>
</dbReference>
<name>A0A6H5GA75_9HEMI</name>
<dbReference type="AlphaFoldDB" id="A0A6H5GA75"/>
<gene>
    <name evidence="2" type="ORF">NTEN_LOCUS5529</name>
</gene>
<dbReference type="OrthoDB" id="10600533at2759"/>
<dbReference type="Proteomes" id="UP000479000">
    <property type="component" value="Unassembled WGS sequence"/>
</dbReference>
<feature type="non-terminal residue" evidence="2">
    <location>
        <position position="1"/>
    </location>
</feature>
<accession>A0A6H5GA75</accession>
<protein>
    <submittedName>
        <fullName evidence="2">Uncharacterized protein</fullName>
    </submittedName>
</protein>
<evidence type="ECO:0000313" key="2">
    <source>
        <dbReference type="EMBL" id="CAA9999246.1"/>
    </source>
</evidence>
<evidence type="ECO:0000256" key="1">
    <source>
        <dbReference type="SAM" id="MobiDB-lite"/>
    </source>
</evidence>
<feature type="compositionally biased region" description="Low complexity" evidence="1">
    <location>
        <begin position="127"/>
        <end position="145"/>
    </location>
</feature>
<proteinExistence type="predicted"/>
<sequence>SSPEQRDLRGELLELVEGSCVSRCSPAPSSSSSRFFSGVSGDAAFGVGGSRGGRRSRCESGEDHSRRKYAQGYDRRRAHLRPFAAPPLVFREERVHGEVTVLSPPLYVRGPPKGFPFSRWRPKRQVASTATSSNTTTTTSTARPTTPDRVHGEVIVQTSFISVGRPAKGQESRSRKTRDVSDEPRNEGNIVNNF</sequence>
<feature type="region of interest" description="Disordered" evidence="1">
    <location>
        <begin position="44"/>
        <end position="73"/>
    </location>
</feature>
<feature type="region of interest" description="Disordered" evidence="1">
    <location>
        <begin position="118"/>
        <end position="194"/>
    </location>
</feature>
<organism evidence="2 3">
    <name type="scientific">Nesidiocoris tenuis</name>
    <dbReference type="NCBI Taxonomy" id="355587"/>
    <lineage>
        <taxon>Eukaryota</taxon>
        <taxon>Metazoa</taxon>
        <taxon>Ecdysozoa</taxon>
        <taxon>Arthropoda</taxon>
        <taxon>Hexapoda</taxon>
        <taxon>Insecta</taxon>
        <taxon>Pterygota</taxon>
        <taxon>Neoptera</taxon>
        <taxon>Paraneoptera</taxon>
        <taxon>Hemiptera</taxon>
        <taxon>Heteroptera</taxon>
        <taxon>Panheteroptera</taxon>
        <taxon>Cimicomorpha</taxon>
        <taxon>Miridae</taxon>
        <taxon>Dicyphina</taxon>
        <taxon>Nesidiocoris</taxon>
    </lineage>
</organism>
<feature type="compositionally biased region" description="Basic and acidic residues" evidence="1">
    <location>
        <begin position="56"/>
        <end position="65"/>
    </location>
</feature>
<evidence type="ECO:0000313" key="3">
    <source>
        <dbReference type="Proteomes" id="UP000479000"/>
    </source>
</evidence>
<keyword evidence="3" id="KW-1185">Reference proteome</keyword>
<feature type="compositionally biased region" description="Basic and acidic residues" evidence="1">
    <location>
        <begin position="168"/>
        <end position="186"/>
    </location>
</feature>